<reference evidence="2 3" key="1">
    <citation type="submission" date="2019-02" db="EMBL/GenBank/DDBJ databases">
        <title>Genome sequencing of the rare red list fungi Bondarzewia mesenterica.</title>
        <authorList>
            <person name="Buettner E."/>
            <person name="Kellner H."/>
        </authorList>
    </citation>
    <scope>NUCLEOTIDE SEQUENCE [LARGE SCALE GENOMIC DNA]</scope>
    <source>
        <strain evidence="2 3">DSM 108281</strain>
    </source>
</reference>
<feature type="region of interest" description="Disordered" evidence="1">
    <location>
        <begin position="482"/>
        <end position="617"/>
    </location>
</feature>
<accession>A0A4S4LEK5</accession>
<feature type="non-terminal residue" evidence="2">
    <location>
        <position position="789"/>
    </location>
</feature>
<keyword evidence="3" id="KW-1185">Reference proteome</keyword>
<feature type="compositionally biased region" description="Polar residues" evidence="1">
    <location>
        <begin position="158"/>
        <end position="176"/>
    </location>
</feature>
<feature type="region of interest" description="Disordered" evidence="1">
    <location>
        <begin position="119"/>
        <end position="246"/>
    </location>
</feature>
<feature type="compositionally biased region" description="Polar residues" evidence="1">
    <location>
        <begin position="666"/>
        <end position="695"/>
    </location>
</feature>
<sequence>MSVHSTASVSSAPAAIFSNRLSTTFDDFKFDVIGKDPVLLGRMSASGPDADYRSPSPDPSWQGTSQSSRPLSRPTLLQSLANTDHVAAAPAFKPVTSPAPHATDGAPVLAASNASTLLTGFTSSNPTPPQHPISSIPAPFSRASREPALRQPDEAGPTFTNDVTSYGSTAATNNEAAPTCEDNAASASALPSEAPAAGGSSLSGAAGASTSHSVPTSRAASVSSSLSLPNSVGSSSSEPVDRLRKNFIQRRDGIPKIQRRFDDRATELFALTTKTFESFKMAEDQISAVQKEVDMTRAQANKLSMQAHLAKSQADRMLLEATKTHDQANRMSDAATKLTEDVRQAKADFTSAIEKSDQISRFVPRIVTWLGELCTREASFLDLIQTEWAQHLETKKKLAEAQALLAEEERRKAEEELQRIAEEKRHAEEAAQVAQQTAERLRAEELARKEQEVQREEAAALEAARQREAEYVSLRAAFLEEKERRREEDAAKLRAEREEKDGRQDREREQELRSELEKKKARAESPTTDDDRISQPKEKGNPPSNPPHSGKAKMPLSQVPPNIPSVPQSRSSVDASRTSLPPQPASFSLSNPPVVTTQRLSVDSSSARLPKNASKMSVVSGFVPAQTEVGRQVIIDGPYGSTTLRSEQQALKAVRRADSKPGAATHSPSNSTDDLSAQVTKKPTVIPPQTYSHPIQPSSSSTANSRSQQATQKNAVVKTEPSPEPPLIVTSVGPPPPHPEYVLLPTASTLPSAPPIVSPSAPVETAPARPSQRVKRTSQEKAPASNQLT</sequence>
<feature type="compositionally biased region" description="Basic and acidic residues" evidence="1">
    <location>
        <begin position="143"/>
        <end position="153"/>
    </location>
</feature>
<proteinExistence type="predicted"/>
<feature type="region of interest" description="Disordered" evidence="1">
    <location>
        <begin position="637"/>
        <end position="789"/>
    </location>
</feature>
<feature type="compositionally biased region" description="Polar residues" evidence="1">
    <location>
        <begin position="59"/>
        <end position="72"/>
    </location>
</feature>
<organism evidence="2 3">
    <name type="scientific">Bondarzewia mesenterica</name>
    <dbReference type="NCBI Taxonomy" id="1095465"/>
    <lineage>
        <taxon>Eukaryota</taxon>
        <taxon>Fungi</taxon>
        <taxon>Dikarya</taxon>
        <taxon>Basidiomycota</taxon>
        <taxon>Agaricomycotina</taxon>
        <taxon>Agaricomycetes</taxon>
        <taxon>Russulales</taxon>
        <taxon>Bondarzewiaceae</taxon>
        <taxon>Bondarzewia</taxon>
    </lineage>
</organism>
<evidence type="ECO:0000313" key="2">
    <source>
        <dbReference type="EMBL" id="THH09548.1"/>
    </source>
</evidence>
<gene>
    <name evidence="2" type="ORF">EW146_g8656</name>
</gene>
<feature type="compositionally biased region" description="Basic and acidic residues" evidence="1">
    <location>
        <begin position="529"/>
        <end position="540"/>
    </location>
</feature>
<feature type="compositionally biased region" description="Basic and acidic residues" evidence="1">
    <location>
        <begin position="482"/>
        <end position="518"/>
    </location>
</feature>
<feature type="region of interest" description="Disordered" evidence="1">
    <location>
        <begin position="44"/>
        <end position="72"/>
    </location>
</feature>
<name>A0A4S4LEK5_9AGAM</name>
<evidence type="ECO:0000256" key="1">
    <source>
        <dbReference type="SAM" id="MobiDB-lite"/>
    </source>
</evidence>
<comment type="caution">
    <text evidence="2">The sequence shown here is derived from an EMBL/GenBank/DDBJ whole genome shotgun (WGS) entry which is preliminary data.</text>
</comment>
<feature type="compositionally biased region" description="Polar residues" evidence="1">
    <location>
        <begin position="565"/>
        <end position="607"/>
    </location>
</feature>
<dbReference type="OrthoDB" id="3226786at2759"/>
<evidence type="ECO:0000313" key="3">
    <source>
        <dbReference type="Proteomes" id="UP000310158"/>
    </source>
</evidence>
<protein>
    <submittedName>
        <fullName evidence="2">Uncharacterized protein</fullName>
    </submittedName>
</protein>
<dbReference type="AlphaFoldDB" id="A0A4S4LEK5"/>
<feature type="compositionally biased region" description="Polar residues" evidence="1">
    <location>
        <begin position="640"/>
        <end position="649"/>
    </location>
</feature>
<dbReference type="Proteomes" id="UP000310158">
    <property type="component" value="Unassembled WGS sequence"/>
</dbReference>
<feature type="compositionally biased region" description="Low complexity" evidence="1">
    <location>
        <begin position="184"/>
        <end position="237"/>
    </location>
</feature>
<dbReference type="EMBL" id="SGPL01000621">
    <property type="protein sequence ID" value="THH09548.1"/>
    <property type="molecule type" value="Genomic_DNA"/>
</dbReference>
<feature type="compositionally biased region" description="Low complexity" evidence="1">
    <location>
        <begin position="696"/>
        <end position="712"/>
    </location>
</feature>